<keyword evidence="5" id="KW-0680">Restriction system</keyword>
<evidence type="ECO:0000256" key="3">
    <source>
        <dbReference type="ARBA" id="ARBA00022679"/>
    </source>
</evidence>
<feature type="domain" description="DNA methylase adenine-specific" evidence="7">
    <location>
        <begin position="169"/>
        <end position="486"/>
    </location>
</feature>
<dbReference type="InterPro" id="IPR022749">
    <property type="entry name" value="D12N6_MeTrfase_N"/>
</dbReference>
<dbReference type="SUPFAM" id="SSF53335">
    <property type="entry name" value="S-adenosyl-L-methionine-dependent methyltransferases"/>
    <property type="match status" value="1"/>
</dbReference>
<keyword evidence="2 9" id="KW-0489">Methyltransferase</keyword>
<accession>A0ABD5UN01</accession>
<dbReference type="InterPro" id="IPR002052">
    <property type="entry name" value="DNA_methylase_N6_adenine_CS"/>
</dbReference>
<keyword evidence="10" id="KW-1185">Reference proteome</keyword>
<evidence type="ECO:0000256" key="5">
    <source>
        <dbReference type="ARBA" id="ARBA00022747"/>
    </source>
</evidence>
<reference evidence="9 10" key="1">
    <citation type="journal article" date="2019" name="Int. J. Syst. Evol. Microbiol.">
        <title>The Global Catalogue of Microorganisms (GCM) 10K type strain sequencing project: providing services to taxonomists for standard genome sequencing and annotation.</title>
        <authorList>
            <consortium name="The Broad Institute Genomics Platform"/>
            <consortium name="The Broad Institute Genome Sequencing Center for Infectious Disease"/>
            <person name="Wu L."/>
            <person name="Ma J."/>
        </authorList>
    </citation>
    <scope>NUCLEOTIDE SEQUENCE [LARGE SCALE GENOMIC DNA]</scope>
    <source>
        <strain evidence="9 10">Y73</strain>
    </source>
</reference>
<keyword evidence="3" id="KW-0808">Transferase</keyword>
<dbReference type="GO" id="GO:0009007">
    <property type="term" value="F:site-specific DNA-methyltransferase (adenine-specific) activity"/>
    <property type="evidence" value="ECO:0007669"/>
    <property type="project" value="UniProtKB-EC"/>
</dbReference>
<dbReference type="InterPro" id="IPR003356">
    <property type="entry name" value="DNA_methylase_A-5"/>
</dbReference>
<gene>
    <name evidence="9" type="ORF">ACFQEY_17495</name>
</gene>
<dbReference type="Pfam" id="PF12161">
    <property type="entry name" value="HsdM_N"/>
    <property type="match status" value="1"/>
</dbReference>
<name>A0ABD5UN01_9EURY</name>
<organism evidence="9 10">
    <name type="scientific">Halorubrum trueperi</name>
    <dbReference type="NCBI Taxonomy" id="2004704"/>
    <lineage>
        <taxon>Archaea</taxon>
        <taxon>Methanobacteriati</taxon>
        <taxon>Methanobacteriota</taxon>
        <taxon>Stenosarchaea group</taxon>
        <taxon>Halobacteria</taxon>
        <taxon>Halobacteriales</taxon>
        <taxon>Haloferacaceae</taxon>
        <taxon>Halorubrum</taxon>
    </lineage>
</organism>
<dbReference type="InterPro" id="IPR038333">
    <property type="entry name" value="T1MK-like_N_sf"/>
</dbReference>
<comment type="catalytic activity">
    <reaction evidence="6">
        <text>a 2'-deoxyadenosine in DNA + S-adenosyl-L-methionine = an N(6)-methyl-2'-deoxyadenosine in DNA + S-adenosyl-L-homocysteine + H(+)</text>
        <dbReference type="Rhea" id="RHEA:15197"/>
        <dbReference type="Rhea" id="RHEA-COMP:12418"/>
        <dbReference type="Rhea" id="RHEA-COMP:12419"/>
        <dbReference type="ChEBI" id="CHEBI:15378"/>
        <dbReference type="ChEBI" id="CHEBI:57856"/>
        <dbReference type="ChEBI" id="CHEBI:59789"/>
        <dbReference type="ChEBI" id="CHEBI:90615"/>
        <dbReference type="ChEBI" id="CHEBI:90616"/>
        <dbReference type="EC" id="2.1.1.72"/>
    </reaction>
</comment>
<evidence type="ECO:0000259" key="7">
    <source>
        <dbReference type="Pfam" id="PF02384"/>
    </source>
</evidence>
<dbReference type="Gene3D" id="1.20.1260.30">
    <property type="match status" value="1"/>
</dbReference>
<dbReference type="Proteomes" id="UP001596333">
    <property type="component" value="Unassembled WGS sequence"/>
</dbReference>
<dbReference type="Pfam" id="PF02384">
    <property type="entry name" value="N6_Mtase"/>
    <property type="match status" value="1"/>
</dbReference>
<dbReference type="InterPro" id="IPR029063">
    <property type="entry name" value="SAM-dependent_MTases_sf"/>
</dbReference>
<evidence type="ECO:0000313" key="9">
    <source>
        <dbReference type="EMBL" id="MFC6890785.1"/>
    </source>
</evidence>
<evidence type="ECO:0000256" key="1">
    <source>
        <dbReference type="ARBA" id="ARBA00011900"/>
    </source>
</evidence>
<dbReference type="PANTHER" id="PTHR42998">
    <property type="entry name" value="TYPE I RESTRICTION ENZYME HINDVIIP M PROTEIN-RELATED"/>
    <property type="match status" value="1"/>
</dbReference>
<dbReference type="EC" id="2.1.1.72" evidence="1"/>
<dbReference type="RefSeq" id="WP_379771154.1">
    <property type="nucleotide sequence ID" value="NZ_JBHSXI010000025.1"/>
</dbReference>
<dbReference type="GO" id="GO:0009307">
    <property type="term" value="P:DNA restriction-modification system"/>
    <property type="evidence" value="ECO:0007669"/>
    <property type="project" value="UniProtKB-KW"/>
</dbReference>
<evidence type="ECO:0000313" key="10">
    <source>
        <dbReference type="Proteomes" id="UP001596333"/>
    </source>
</evidence>
<dbReference type="InterPro" id="IPR052916">
    <property type="entry name" value="Type-I_RE_MTase_Subunit"/>
</dbReference>
<dbReference type="EMBL" id="JBHSXI010000025">
    <property type="protein sequence ID" value="MFC6890785.1"/>
    <property type="molecule type" value="Genomic_DNA"/>
</dbReference>
<evidence type="ECO:0000259" key="8">
    <source>
        <dbReference type="Pfam" id="PF12161"/>
    </source>
</evidence>
<dbReference type="AlphaFoldDB" id="A0ABD5UN01"/>
<dbReference type="PANTHER" id="PTHR42998:SF1">
    <property type="entry name" value="TYPE I RESTRICTION ENZYME HINDI METHYLASE SUBUNIT"/>
    <property type="match status" value="1"/>
</dbReference>
<dbReference type="PRINTS" id="PR00507">
    <property type="entry name" value="N12N6MTFRASE"/>
</dbReference>
<sequence>MSLTGSSNGELEKRLWKTAEKLRGPVDPSEYKDFALGLLFLKSMSDSFEARRQELEEKTRDPDSRYYTEDEQEREYILSDNDEYKRENVFYIPEEARWQYFVNNATDPQIGKKIDDAMRAIEDENRRLKGILPKGYSRSSLSDNSSDALEGLINLFADLDMEAGNGDKDEDVFGRIYEYFIKQFAMEGGQKGGEFYTPKSVVELMVEILEPYEGRIFDPFSGSGGMFVQSQRFIENHGGNTDKISIYGQEIKESTLQISKMNLYLRGLDGNIKQGDSILNDQHKGLDADFIITNPPFNMSEWGKDSIADDDPRFKYGVAPSNNANYAFIQHMISHLDDNGMAATVMANGAMSVQGKEGEIRQSIIEDDLLDAVIALPKELFFTTSIPACIFILSKGKDSDKYRDRGGETLFVDAREEYESINRTQNILAKDNIDKIVEKVRAYRGEEGVDEYKDETGFCKVAEIGDIADNRYIVTPGRFVGVKKQDSDDEPFEVKMERLSADLRENFQKSNELQNQIEKNLEVLGF</sequence>
<dbReference type="PROSITE" id="PS00092">
    <property type="entry name" value="N6_MTASE"/>
    <property type="match status" value="1"/>
</dbReference>
<proteinExistence type="predicted"/>
<evidence type="ECO:0000256" key="6">
    <source>
        <dbReference type="ARBA" id="ARBA00047942"/>
    </source>
</evidence>
<dbReference type="Gene3D" id="3.40.50.150">
    <property type="entry name" value="Vaccinia Virus protein VP39"/>
    <property type="match status" value="1"/>
</dbReference>
<evidence type="ECO:0000256" key="2">
    <source>
        <dbReference type="ARBA" id="ARBA00022603"/>
    </source>
</evidence>
<keyword evidence="4" id="KW-0949">S-adenosyl-L-methionine</keyword>
<comment type="caution">
    <text evidence="9">The sequence shown here is derived from an EMBL/GenBank/DDBJ whole genome shotgun (WGS) entry which is preliminary data.</text>
</comment>
<feature type="domain" description="N6 adenine-specific DNA methyltransferase N-terminal" evidence="8">
    <location>
        <begin position="11"/>
        <end position="156"/>
    </location>
</feature>
<evidence type="ECO:0000256" key="4">
    <source>
        <dbReference type="ARBA" id="ARBA00022691"/>
    </source>
</evidence>
<dbReference type="GO" id="GO:0032259">
    <property type="term" value="P:methylation"/>
    <property type="evidence" value="ECO:0007669"/>
    <property type="project" value="UniProtKB-KW"/>
</dbReference>
<protein>
    <recommendedName>
        <fullName evidence="1">site-specific DNA-methyltransferase (adenine-specific)</fullName>
        <ecNumber evidence="1">2.1.1.72</ecNumber>
    </recommendedName>
</protein>